<dbReference type="Proteomes" id="UP000192247">
    <property type="component" value="Unassembled WGS sequence"/>
</dbReference>
<evidence type="ECO:0000256" key="7">
    <source>
        <dbReference type="ARBA" id="ARBA00023136"/>
    </source>
</evidence>
<dbReference type="PANTHER" id="PTHR16501">
    <property type="entry name" value="TRANSPORT AND GOLGI ORGANIZATION PROTEIN 11"/>
    <property type="match status" value="1"/>
</dbReference>
<dbReference type="InParanoid" id="A0A1V9X2J4"/>
<evidence type="ECO:0000256" key="4">
    <source>
        <dbReference type="ARBA" id="ARBA00022989"/>
    </source>
</evidence>
<organism evidence="12 13">
    <name type="scientific">Tropilaelaps mercedesae</name>
    <dbReference type="NCBI Taxonomy" id="418985"/>
    <lineage>
        <taxon>Eukaryota</taxon>
        <taxon>Metazoa</taxon>
        <taxon>Ecdysozoa</taxon>
        <taxon>Arthropoda</taxon>
        <taxon>Chelicerata</taxon>
        <taxon>Arachnida</taxon>
        <taxon>Acari</taxon>
        <taxon>Parasitiformes</taxon>
        <taxon>Mesostigmata</taxon>
        <taxon>Gamasina</taxon>
        <taxon>Dermanyssoidea</taxon>
        <taxon>Laelapidae</taxon>
        <taxon>Tropilaelaps</taxon>
    </lineage>
</organism>
<dbReference type="AlphaFoldDB" id="A0A1V9X2J4"/>
<dbReference type="GO" id="GO:0005741">
    <property type="term" value="C:mitochondrial outer membrane"/>
    <property type="evidence" value="ECO:0007669"/>
    <property type="project" value="UniProtKB-SubCell"/>
</dbReference>
<dbReference type="OrthoDB" id="5986838at2759"/>
<dbReference type="PANTHER" id="PTHR16501:SF6">
    <property type="entry name" value="TRANSPORT AND GOLGI ORGANIZATION PROTEIN 11"/>
    <property type="match status" value="1"/>
</dbReference>
<reference evidence="12 13" key="1">
    <citation type="journal article" date="2017" name="Gigascience">
        <title>Draft genome of the honey bee ectoparasitic mite, Tropilaelaps mercedesae, is shaped by the parasitic life history.</title>
        <authorList>
            <person name="Dong X."/>
            <person name="Armstrong S.D."/>
            <person name="Xia D."/>
            <person name="Makepeace B.L."/>
            <person name="Darby A.C."/>
            <person name="Kadowaki T."/>
        </authorList>
    </citation>
    <scope>NUCLEOTIDE SEQUENCE [LARGE SCALE GENOMIC DNA]</scope>
    <source>
        <strain evidence="12">Wuxi-XJTLU</strain>
    </source>
</reference>
<evidence type="ECO:0000256" key="6">
    <source>
        <dbReference type="ARBA" id="ARBA00023128"/>
    </source>
</evidence>
<dbReference type="GO" id="GO:0090314">
    <property type="term" value="P:positive regulation of protein targeting to membrane"/>
    <property type="evidence" value="ECO:0007669"/>
    <property type="project" value="UniProtKB-UniRule"/>
</dbReference>
<feature type="domain" description="Mff-like" evidence="11">
    <location>
        <begin position="17"/>
        <end position="156"/>
    </location>
</feature>
<evidence type="ECO:0000313" key="12">
    <source>
        <dbReference type="EMBL" id="OQR67850.1"/>
    </source>
</evidence>
<dbReference type="InterPro" id="IPR039433">
    <property type="entry name" value="Mff-like_dom"/>
</dbReference>
<comment type="caution">
    <text evidence="12">The sequence shown here is derived from an EMBL/GenBank/DDBJ whole genome shotgun (WGS) entry which is preliminary data.</text>
</comment>
<dbReference type="InterPro" id="IPR008518">
    <property type="entry name" value="Mff/Tango-11"/>
</dbReference>
<evidence type="ECO:0000259" key="11">
    <source>
        <dbReference type="Pfam" id="PF05644"/>
    </source>
</evidence>
<evidence type="ECO:0000256" key="9">
    <source>
        <dbReference type="RuleBase" id="RU368040"/>
    </source>
</evidence>
<accession>A0A1V9X2J4</accession>
<evidence type="ECO:0000313" key="13">
    <source>
        <dbReference type="Proteomes" id="UP000192247"/>
    </source>
</evidence>
<keyword evidence="8 9" id="KW-0576">Peroxisome</keyword>
<keyword evidence="13" id="KW-1185">Reference proteome</keyword>
<dbReference type="EMBL" id="MNPL01027107">
    <property type="protein sequence ID" value="OQR67850.1"/>
    <property type="molecule type" value="Genomic_DNA"/>
</dbReference>
<protein>
    <recommendedName>
        <fullName evidence="9">Mitochondrial fission factor</fullName>
    </recommendedName>
</protein>
<dbReference type="FunCoup" id="A0A1V9X2J4">
    <property type="interactions" value="1392"/>
</dbReference>
<dbReference type="Pfam" id="PF05644">
    <property type="entry name" value="Miff"/>
    <property type="match status" value="1"/>
</dbReference>
<sequence>MDSPKHNGVGGGAVQKYYDTDFTQEISNKMRVPQRISVIDPDHAMKPIEAIGEPHLQQTEKAVLMTVPDRILIGEGGCHVPGRDPLPEAKFERNVLSYHDPIQLEAPPRTLTLDQHRFTSADESAGNQQKKVKFEEAVNNLSSLEDFDDEKMNNSLVETPPSEVPRDDISSLKKQLRDTRRRLAVLEAENRERQQREVAFCSVALFYFILKGVLWMNRNW</sequence>
<evidence type="ECO:0000256" key="3">
    <source>
        <dbReference type="ARBA" id="ARBA00022787"/>
    </source>
</evidence>
<evidence type="ECO:0000256" key="2">
    <source>
        <dbReference type="ARBA" id="ARBA00022692"/>
    </source>
</evidence>
<dbReference type="GO" id="GO:0090141">
    <property type="term" value="P:positive regulation of mitochondrial fission"/>
    <property type="evidence" value="ECO:0007669"/>
    <property type="project" value="UniProtKB-UniRule"/>
</dbReference>
<evidence type="ECO:0000256" key="5">
    <source>
        <dbReference type="ARBA" id="ARBA00023054"/>
    </source>
</evidence>
<keyword evidence="3 9" id="KW-1000">Mitochondrion outer membrane</keyword>
<evidence type="ECO:0000256" key="8">
    <source>
        <dbReference type="ARBA" id="ARBA00023140"/>
    </source>
</evidence>
<evidence type="ECO:0000256" key="10">
    <source>
        <dbReference type="SAM" id="Coils"/>
    </source>
</evidence>
<dbReference type="GO" id="GO:0005777">
    <property type="term" value="C:peroxisome"/>
    <property type="evidence" value="ECO:0007669"/>
    <property type="project" value="UniProtKB-SubCell"/>
</dbReference>
<feature type="coiled-coil region" evidence="10">
    <location>
        <begin position="169"/>
        <end position="196"/>
    </location>
</feature>
<comment type="similarity">
    <text evidence="1 9">Belongs to the Tango11 family.</text>
</comment>
<comment type="function">
    <text evidence="9">Plays a role in mitochondrial and peroxisomal fission. Promotes the recruitment and association of the fission mediator dynamin-related protein 1 (DNM1L) to the mitochondrial surface.</text>
</comment>
<dbReference type="STRING" id="418985.A0A1V9X2J4"/>
<keyword evidence="7" id="KW-0472">Membrane</keyword>
<proteinExistence type="inferred from homology"/>
<keyword evidence="5 10" id="KW-0175">Coiled coil</keyword>
<keyword evidence="2" id="KW-0812">Transmembrane</keyword>
<gene>
    <name evidence="12" type="ORF">BIW11_13270</name>
</gene>
<comment type="subcellular location">
    <subcellularLocation>
        <location evidence="9">Mitochondrion outer membrane</location>
        <topology evidence="9">Single-pass type IV membrane protein</topology>
    </subcellularLocation>
    <subcellularLocation>
        <location evidence="9">Peroxisome</location>
    </subcellularLocation>
</comment>
<keyword evidence="4" id="KW-1133">Transmembrane helix</keyword>
<evidence type="ECO:0000256" key="1">
    <source>
        <dbReference type="ARBA" id="ARBA00009806"/>
    </source>
</evidence>
<keyword evidence="6 9" id="KW-0496">Mitochondrion</keyword>
<name>A0A1V9X2J4_9ACAR</name>
<dbReference type="GO" id="GO:0000266">
    <property type="term" value="P:mitochondrial fission"/>
    <property type="evidence" value="ECO:0007669"/>
    <property type="project" value="UniProtKB-UniRule"/>
</dbReference>